<accession>A0A1J9PZC3</accession>
<dbReference type="STRING" id="1658174.A0A1J9PZC3"/>
<comment type="subunit">
    <text evidence="6">Forms a heterotrimer with H2A.Z-H2B, stabilizing the association of the histone dimer. Also, with a lower affinity, forms a heterotrimer with H2A-H2B.</text>
</comment>
<dbReference type="SMART" id="SM01082">
    <property type="entry name" value="CHZ"/>
    <property type="match status" value="1"/>
</dbReference>
<gene>
    <name evidence="9" type="ORF">ACJ73_06994</name>
</gene>
<keyword evidence="5" id="KW-0539">Nucleus</keyword>
<name>A0A1J9PZC3_9EURO</name>
<dbReference type="InterPro" id="IPR019098">
    <property type="entry name" value="Histone_chaperone_domain_CHZ"/>
</dbReference>
<proteinExistence type="inferred from homology"/>
<feature type="compositionally biased region" description="Basic and acidic residues" evidence="7">
    <location>
        <begin position="207"/>
        <end position="220"/>
    </location>
</feature>
<reference evidence="9 10" key="1">
    <citation type="submission" date="2015-08" db="EMBL/GenBank/DDBJ databases">
        <title>Emmonsia species relationships and genome sequence.</title>
        <authorList>
            <person name="Cuomo C.A."/>
            <person name="Schwartz I.S."/>
            <person name="Kenyon C."/>
            <person name="De Hoog G.S."/>
            <person name="Govender N.P."/>
            <person name="Botha A."/>
            <person name="Moreno L."/>
            <person name="De Vries M."/>
            <person name="Munoz J.F."/>
            <person name="Stielow J.B."/>
        </authorList>
    </citation>
    <scope>NUCLEOTIDE SEQUENCE [LARGE SCALE GENOMIC DNA]</scope>
    <source>
        <strain evidence="9 10">EI222</strain>
    </source>
</reference>
<dbReference type="OrthoDB" id="4174291at2759"/>
<sequence length="254" mass="27227">MNVGRSDDLHGKDKALAKADAALELGVDLGLGGRVKDGPAPDLVVLLGRDHVGVADGSELELESELERKSARELVSGKQLVKRFRWWYWRSATNEAESVHGGLKDGAAAAVHGDIRYNNTTIMGDTGAAAFDGGATSGVDKGKGKAVDNHPADDVSMGEDEESSSDESTVEDVPVEDDEDEEDTAQDNLEPISAENIISGGRRTRGKMIDFAEAAKKAQEAGDPIDEDEDDDDGDFELQDDATNNQDEDHMMRD</sequence>
<feature type="compositionally biased region" description="Basic and acidic residues" evidence="7">
    <location>
        <begin position="140"/>
        <end position="153"/>
    </location>
</feature>
<dbReference type="Pfam" id="PF09649">
    <property type="entry name" value="CHZ"/>
    <property type="match status" value="1"/>
</dbReference>
<evidence type="ECO:0000256" key="2">
    <source>
        <dbReference type="ARBA" id="ARBA00004123"/>
    </source>
</evidence>
<evidence type="ECO:0000256" key="3">
    <source>
        <dbReference type="ARBA" id="ARBA00008057"/>
    </source>
</evidence>
<dbReference type="VEuPathDB" id="FungiDB:ACJ73_06994"/>
<comment type="function">
    <text evidence="1">Forms a chaperone-bound H2A.Z-H2B complex that acts as a source for SWR1 complex-dependent H2A to H2A.Z histone replacement in chromatin.</text>
</comment>
<protein>
    <recommendedName>
        <fullName evidence="8">Histone chaperone domain-containing protein</fullName>
    </recommendedName>
</protein>
<keyword evidence="10" id="KW-1185">Reference proteome</keyword>
<evidence type="ECO:0000313" key="10">
    <source>
        <dbReference type="Proteomes" id="UP000242791"/>
    </source>
</evidence>
<comment type="similarity">
    <text evidence="3">Belongs to the CHZ1 family.</text>
</comment>
<evidence type="ECO:0000313" key="9">
    <source>
        <dbReference type="EMBL" id="OJD21664.1"/>
    </source>
</evidence>
<evidence type="ECO:0000256" key="6">
    <source>
        <dbReference type="ARBA" id="ARBA00025877"/>
    </source>
</evidence>
<feature type="compositionally biased region" description="Acidic residues" evidence="7">
    <location>
        <begin position="156"/>
        <end position="185"/>
    </location>
</feature>
<organism evidence="9 10">
    <name type="scientific">Blastomyces percursus</name>
    <dbReference type="NCBI Taxonomy" id="1658174"/>
    <lineage>
        <taxon>Eukaryota</taxon>
        <taxon>Fungi</taxon>
        <taxon>Dikarya</taxon>
        <taxon>Ascomycota</taxon>
        <taxon>Pezizomycotina</taxon>
        <taxon>Eurotiomycetes</taxon>
        <taxon>Eurotiomycetidae</taxon>
        <taxon>Onygenales</taxon>
        <taxon>Ajellomycetaceae</taxon>
        <taxon>Blastomyces</taxon>
    </lineage>
</organism>
<evidence type="ECO:0000256" key="5">
    <source>
        <dbReference type="ARBA" id="ARBA00023242"/>
    </source>
</evidence>
<comment type="caution">
    <text evidence="9">The sequence shown here is derived from an EMBL/GenBank/DDBJ whole genome shotgun (WGS) entry which is preliminary data.</text>
</comment>
<dbReference type="AlphaFoldDB" id="A0A1J9PZC3"/>
<evidence type="ECO:0000256" key="7">
    <source>
        <dbReference type="SAM" id="MobiDB-lite"/>
    </source>
</evidence>
<evidence type="ECO:0000259" key="8">
    <source>
        <dbReference type="SMART" id="SM01082"/>
    </source>
</evidence>
<comment type="subcellular location">
    <subcellularLocation>
        <location evidence="2">Nucleus</location>
    </subcellularLocation>
</comment>
<feature type="domain" description="Histone chaperone" evidence="8">
    <location>
        <begin position="183"/>
        <end position="220"/>
    </location>
</feature>
<dbReference type="Proteomes" id="UP000242791">
    <property type="component" value="Unassembled WGS sequence"/>
</dbReference>
<feature type="region of interest" description="Disordered" evidence="7">
    <location>
        <begin position="138"/>
        <end position="254"/>
    </location>
</feature>
<feature type="compositionally biased region" description="Acidic residues" evidence="7">
    <location>
        <begin position="223"/>
        <end position="240"/>
    </location>
</feature>
<dbReference type="GO" id="GO:0005634">
    <property type="term" value="C:nucleus"/>
    <property type="evidence" value="ECO:0007669"/>
    <property type="project" value="UniProtKB-SubCell"/>
</dbReference>
<keyword evidence="4" id="KW-0143">Chaperone</keyword>
<evidence type="ECO:0000256" key="1">
    <source>
        <dbReference type="ARBA" id="ARBA00002212"/>
    </source>
</evidence>
<evidence type="ECO:0000256" key="4">
    <source>
        <dbReference type="ARBA" id="ARBA00023186"/>
    </source>
</evidence>
<dbReference type="EMBL" id="LGTZ01001329">
    <property type="protein sequence ID" value="OJD21664.1"/>
    <property type="molecule type" value="Genomic_DNA"/>
</dbReference>